<feature type="domain" description="PpiC" evidence="9">
    <location>
        <begin position="202"/>
        <end position="300"/>
    </location>
</feature>
<keyword evidence="8" id="KW-1133">Transmembrane helix</keyword>
<protein>
    <recommendedName>
        <fullName evidence="2">peptidylprolyl isomerase</fullName>
        <ecNumber evidence="2">5.2.1.8</ecNumber>
    </recommendedName>
</protein>
<evidence type="ECO:0000256" key="1">
    <source>
        <dbReference type="ARBA" id="ARBA00000971"/>
    </source>
</evidence>
<sequence length="355" mass="40446">MRPSKSFTIRVFLYSAGLIYLALDLFVFNGPVNRRIQDGRPDSQSSLAYARKQGVVARVMGIPIYLSQVERAARERLWLTGKTMDDLEPEQRRTTRLAALNDLIDHELLRMKVRANQQELPVTDEEIDAAVKRLASRFPTREQMRADLEAEGIDSEEELRLRLGATIQQSKYIESQIADGIAVSEEEAAEWFAENRERFALPPRVKVRHVFVATLNRESEDAKGVLEEALGELRAKTKTFEQLAAEVSEDERNKRSGGDLGWMTGERIPADFSKPVFAMQKNQPRLIRTKIGWHLVEVTDKRAAEPRNFEEARDEVFAALQTSKRIEIIANYRKALREGRGGVGIHVFHDMITGE</sequence>
<feature type="coiled-coil region" evidence="7">
    <location>
        <begin position="212"/>
        <end position="246"/>
    </location>
</feature>
<dbReference type="EC" id="5.2.1.8" evidence="2"/>
<evidence type="ECO:0000256" key="4">
    <source>
        <dbReference type="ARBA" id="ARBA00023110"/>
    </source>
</evidence>
<organism evidence="10 11">
    <name type="scientific">Haloferula helveola</name>
    <dbReference type="NCBI Taxonomy" id="490095"/>
    <lineage>
        <taxon>Bacteria</taxon>
        <taxon>Pseudomonadati</taxon>
        <taxon>Verrucomicrobiota</taxon>
        <taxon>Verrucomicrobiia</taxon>
        <taxon>Verrucomicrobiales</taxon>
        <taxon>Verrucomicrobiaceae</taxon>
        <taxon>Haloferula</taxon>
    </lineage>
</organism>
<evidence type="ECO:0000256" key="5">
    <source>
        <dbReference type="ARBA" id="ARBA00023235"/>
    </source>
</evidence>
<dbReference type="Gene3D" id="1.10.4030.10">
    <property type="entry name" value="Porin chaperone SurA, peptide-binding domain"/>
    <property type="match status" value="1"/>
</dbReference>
<dbReference type="RefSeq" id="WP_338684557.1">
    <property type="nucleotide sequence ID" value="NZ_AP024702.1"/>
</dbReference>
<dbReference type="SUPFAM" id="SSF54534">
    <property type="entry name" value="FKBP-like"/>
    <property type="match status" value="1"/>
</dbReference>
<dbReference type="Proteomes" id="UP001374893">
    <property type="component" value="Chromosome"/>
</dbReference>
<gene>
    <name evidence="10" type="ORF">HAHE_22900</name>
</gene>
<keyword evidence="3" id="KW-0732">Signal</keyword>
<dbReference type="PANTHER" id="PTHR47245">
    <property type="entry name" value="PEPTIDYLPROLYL ISOMERASE"/>
    <property type="match status" value="1"/>
</dbReference>
<keyword evidence="11" id="KW-1185">Reference proteome</keyword>
<keyword evidence="5 6" id="KW-0413">Isomerase</keyword>
<reference evidence="10 11" key="1">
    <citation type="submission" date="2021-06" db="EMBL/GenBank/DDBJ databases">
        <title>Complete genome of Haloferula helveola possessing various polysaccharide degrading enzymes.</title>
        <authorList>
            <person name="Takami H."/>
            <person name="Huang C."/>
            <person name="Hamasaki K."/>
        </authorList>
    </citation>
    <scope>NUCLEOTIDE SEQUENCE [LARGE SCALE GENOMIC DNA]</scope>
    <source>
        <strain evidence="10 11">CN-1</strain>
    </source>
</reference>
<dbReference type="SUPFAM" id="SSF109998">
    <property type="entry name" value="Triger factor/SurA peptide-binding domain-like"/>
    <property type="match status" value="1"/>
</dbReference>
<evidence type="ECO:0000313" key="11">
    <source>
        <dbReference type="Proteomes" id="UP001374893"/>
    </source>
</evidence>
<keyword evidence="4 6" id="KW-0697">Rotamase</keyword>
<dbReference type="InterPro" id="IPR050245">
    <property type="entry name" value="PrsA_foldase"/>
</dbReference>
<dbReference type="PANTHER" id="PTHR47245:SF1">
    <property type="entry name" value="FOLDASE PROTEIN PRSA"/>
    <property type="match status" value="1"/>
</dbReference>
<evidence type="ECO:0000256" key="6">
    <source>
        <dbReference type="PROSITE-ProRule" id="PRU00278"/>
    </source>
</evidence>
<evidence type="ECO:0000256" key="8">
    <source>
        <dbReference type="SAM" id="Phobius"/>
    </source>
</evidence>
<dbReference type="PROSITE" id="PS50198">
    <property type="entry name" value="PPIC_PPIASE_2"/>
    <property type="match status" value="1"/>
</dbReference>
<proteinExistence type="predicted"/>
<evidence type="ECO:0000259" key="9">
    <source>
        <dbReference type="PROSITE" id="PS50198"/>
    </source>
</evidence>
<dbReference type="Gene3D" id="3.10.50.40">
    <property type="match status" value="1"/>
</dbReference>
<comment type="catalytic activity">
    <reaction evidence="1">
        <text>[protein]-peptidylproline (omega=180) = [protein]-peptidylproline (omega=0)</text>
        <dbReference type="Rhea" id="RHEA:16237"/>
        <dbReference type="Rhea" id="RHEA-COMP:10747"/>
        <dbReference type="Rhea" id="RHEA-COMP:10748"/>
        <dbReference type="ChEBI" id="CHEBI:83833"/>
        <dbReference type="ChEBI" id="CHEBI:83834"/>
        <dbReference type="EC" id="5.2.1.8"/>
    </reaction>
</comment>
<dbReference type="InterPro" id="IPR046357">
    <property type="entry name" value="PPIase_dom_sf"/>
</dbReference>
<keyword evidence="8" id="KW-0812">Transmembrane</keyword>
<evidence type="ECO:0000256" key="7">
    <source>
        <dbReference type="SAM" id="Coils"/>
    </source>
</evidence>
<dbReference type="InterPro" id="IPR000297">
    <property type="entry name" value="PPIase_PpiC"/>
</dbReference>
<accession>A0ABM7RF85</accession>
<dbReference type="Pfam" id="PF13616">
    <property type="entry name" value="Rotamase_3"/>
    <property type="match status" value="1"/>
</dbReference>
<dbReference type="EMBL" id="AP024702">
    <property type="protein sequence ID" value="BCX48382.1"/>
    <property type="molecule type" value="Genomic_DNA"/>
</dbReference>
<keyword evidence="7" id="KW-0175">Coiled coil</keyword>
<name>A0ABM7RF85_9BACT</name>
<dbReference type="Pfam" id="PF13624">
    <property type="entry name" value="SurA_N_3"/>
    <property type="match status" value="1"/>
</dbReference>
<dbReference type="InterPro" id="IPR027304">
    <property type="entry name" value="Trigger_fact/SurA_dom_sf"/>
</dbReference>
<evidence type="ECO:0000313" key="10">
    <source>
        <dbReference type="EMBL" id="BCX48382.1"/>
    </source>
</evidence>
<evidence type="ECO:0000256" key="2">
    <source>
        <dbReference type="ARBA" id="ARBA00013194"/>
    </source>
</evidence>
<feature type="transmembrane region" description="Helical" evidence="8">
    <location>
        <begin position="7"/>
        <end position="28"/>
    </location>
</feature>
<keyword evidence="8" id="KW-0472">Membrane</keyword>
<evidence type="ECO:0000256" key="3">
    <source>
        <dbReference type="ARBA" id="ARBA00022729"/>
    </source>
</evidence>